<dbReference type="OrthoDB" id="410381at2759"/>
<gene>
    <name evidence="1" type="ORF">SKAU_G00235600</name>
</gene>
<evidence type="ECO:0008006" key="3">
    <source>
        <dbReference type="Google" id="ProtNLM"/>
    </source>
</evidence>
<evidence type="ECO:0000313" key="1">
    <source>
        <dbReference type="EMBL" id="KAJ8352084.1"/>
    </source>
</evidence>
<proteinExistence type="predicted"/>
<dbReference type="PANTHER" id="PTHR47027:SF20">
    <property type="entry name" value="REVERSE TRANSCRIPTASE-LIKE PROTEIN WITH RNA-DIRECTED DNA POLYMERASE DOMAIN"/>
    <property type="match status" value="1"/>
</dbReference>
<dbReference type="PANTHER" id="PTHR47027">
    <property type="entry name" value="REVERSE TRANSCRIPTASE DOMAIN-CONTAINING PROTEIN"/>
    <property type="match status" value="1"/>
</dbReference>
<accession>A0A9Q1F6J4</accession>
<comment type="caution">
    <text evidence="1">The sequence shown here is derived from an EMBL/GenBank/DDBJ whole genome shotgun (WGS) entry which is preliminary data.</text>
</comment>
<dbReference type="Proteomes" id="UP001152622">
    <property type="component" value="Chromosome 8"/>
</dbReference>
<protein>
    <recommendedName>
        <fullName evidence="3">Reverse transcriptase domain-containing protein</fullName>
    </recommendedName>
</protein>
<keyword evidence="2" id="KW-1185">Reference proteome</keyword>
<dbReference type="EMBL" id="JAINUF010000008">
    <property type="protein sequence ID" value="KAJ8352084.1"/>
    <property type="molecule type" value="Genomic_DNA"/>
</dbReference>
<evidence type="ECO:0000313" key="2">
    <source>
        <dbReference type="Proteomes" id="UP001152622"/>
    </source>
</evidence>
<organism evidence="1 2">
    <name type="scientific">Synaphobranchus kaupii</name>
    <name type="common">Kaup's arrowtooth eel</name>
    <dbReference type="NCBI Taxonomy" id="118154"/>
    <lineage>
        <taxon>Eukaryota</taxon>
        <taxon>Metazoa</taxon>
        <taxon>Chordata</taxon>
        <taxon>Craniata</taxon>
        <taxon>Vertebrata</taxon>
        <taxon>Euteleostomi</taxon>
        <taxon>Actinopterygii</taxon>
        <taxon>Neopterygii</taxon>
        <taxon>Teleostei</taxon>
        <taxon>Anguilliformes</taxon>
        <taxon>Synaphobranchidae</taxon>
        <taxon>Synaphobranchus</taxon>
    </lineage>
</organism>
<name>A0A9Q1F6J4_SYNKA</name>
<dbReference type="AlphaFoldDB" id="A0A9Q1F6J4"/>
<reference evidence="1" key="1">
    <citation type="journal article" date="2023" name="Science">
        <title>Genome structures resolve the early diversification of teleost fishes.</title>
        <authorList>
            <person name="Parey E."/>
            <person name="Louis A."/>
            <person name="Montfort J."/>
            <person name="Bouchez O."/>
            <person name="Roques C."/>
            <person name="Iampietro C."/>
            <person name="Lluch J."/>
            <person name="Castinel A."/>
            <person name="Donnadieu C."/>
            <person name="Desvignes T."/>
            <person name="Floi Bucao C."/>
            <person name="Jouanno E."/>
            <person name="Wen M."/>
            <person name="Mejri S."/>
            <person name="Dirks R."/>
            <person name="Jansen H."/>
            <person name="Henkel C."/>
            <person name="Chen W.J."/>
            <person name="Zahm M."/>
            <person name="Cabau C."/>
            <person name="Klopp C."/>
            <person name="Thompson A.W."/>
            <person name="Robinson-Rechavi M."/>
            <person name="Braasch I."/>
            <person name="Lecointre G."/>
            <person name="Bobe J."/>
            <person name="Postlethwait J.H."/>
            <person name="Berthelot C."/>
            <person name="Roest Crollius H."/>
            <person name="Guiguen Y."/>
        </authorList>
    </citation>
    <scope>NUCLEOTIDE SEQUENCE</scope>
    <source>
        <strain evidence="1">WJC10195</strain>
    </source>
</reference>
<sequence length="239" mass="27308">MAPRTLSPVKSADGSTLIMDQKQVVDRWAEHFQTLLNQPATPDLAVLEELPCYPTIEELDLPLTFSEVLAAVRLDGNLFNIRRFQATTKVKSVNVVELQYADDCAFVAHTPEALQANLTAYSRLGLTVNTAKTKLENFHISCLQRILGLTWRDRVPHTEILARTGSKSMEATFLYHQLRWVGRTIRMPEDRLPRQLLWEIKDQRRRRVGGKRWLGSHKDAVMKRHEKATHGQLGQAIFS</sequence>